<dbReference type="PROSITE" id="PS50096">
    <property type="entry name" value="IQ"/>
    <property type="match status" value="1"/>
</dbReference>
<keyword evidence="1" id="KW-0479">Metal-binding</keyword>
<dbReference type="CDD" id="cd16678">
    <property type="entry name" value="RING-H2_RNF32_rpt2"/>
    <property type="match status" value="1"/>
</dbReference>
<reference evidence="7" key="1">
    <citation type="journal article" date="2002" name="Science">
        <title>The draft genome of Ciona intestinalis: insights into chordate and vertebrate origins.</title>
        <authorList>
            <person name="Dehal P."/>
            <person name="Satou Y."/>
            <person name="Campbell R.K."/>
            <person name="Chapman J."/>
            <person name="Degnan B."/>
            <person name="De Tomaso A."/>
            <person name="Davidson B."/>
            <person name="Di Gregorio A."/>
            <person name="Gelpke M."/>
            <person name="Goodstein D.M."/>
            <person name="Harafuji N."/>
            <person name="Hastings K.E."/>
            <person name="Ho I."/>
            <person name="Hotta K."/>
            <person name="Huang W."/>
            <person name="Kawashima T."/>
            <person name="Lemaire P."/>
            <person name="Martinez D."/>
            <person name="Meinertzhagen I.A."/>
            <person name="Necula S."/>
            <person name="Nonaka M."/>
            <person name="Putnam N."/>
            <person name="Rash S."/>
            <person name="Saiga H."/>
            <person name="Satake M."/>
            <person name="Terry A."/>
            <person name="Yamada L."/>
            <person name="Wang H.G."/>
            <person name="Awazu S."/>
            <person name="Azumi K."/>
            <person name="Boore J."/>
            <person name="Branno M."/>
            <person name="Chin-Bow S."/>
            <person name="DeSantis R."/>
            <person name="Doyle S."/>
            <person name="Francino P."/>
            <person name="Keys D.N."/>
            <person name="Haga S."/>
            <person name="Hayashi H."/>
            <person name="Hino K."/>
            <person name="Imai K.S."/>
            <person name="Inaba K."/>
            <person name="Kano S."/>
            <person name="Kobayashi K."/>
            <person name="Kobayashi M."/>
            <person name="Lee B.I."/>
            <person name="Makabe K.W."/>
            <person name="Manohar C."/>
            <person name="Matassi G."/>
            <person name="Medina M."/>
            <person name="Mochizuki Y."/>
            <person name="Mount S."/>
            <person name="Morishita T."/>
            <person name="Miura S."/>
            <person name="Nakayama A."/>
            <person name="Nishizaka S."/>
            <person name="Nomoto H."/>
            <person name="Ohta F."/>
            <person name="Oishi K."/>
            <person name="Rigoutsos I."/>
            <person name="Sano M."/>
            <person name="Sasaki A."/>
            <person name="Sasakura Y."/>
            <person name="Shoguchi E."/>
            <person name="Shin-i T."/>
            <person name="Spagnuolo A."/>
            <person name="Stainier D."/>
            <person name="Suzuki M.M."/>
            <person name="Tassy O."/>
            <person name="Takatori N."/>
            <person name="Tokuoka M."/>
            <person name="Yagi K."/>
            <person name="Yoshizaki F."/>
            <person name="Wada S."/>
            <person name="Zhang C."/>
            <person name="Hyatt P.D."/>
            <person name="Larimer F."/>
            <person name="Detter C."/>
            <person name="Doggett N."/>
            <person name="Glavina T."/>
            <person name="Hawkins T."/>
            <person name="Richardson P."/>
            <person name="Lucas S."/>
            <person name="Kohara Y."/>
            <person name="Levine M."/>
            <person name="Satoh N."/>
            <person name="Rokhsar D.S."/>
        </authorList>
    </citation>
    <scope>NUCLEOTIDE SEQUENCE [LARGE SCALE GENOMIC DNA]</scope>
</reference>
<dbReference type="EMBL" id="EAAA01000411">
    <property type="status" value="NOT_ANNOTATED_CDS"/>
    <property type="molecule type" value="Genomic_DNA"/>
</dbReference>
<keyword evidence="7" id="KW-1185">Reference proteome</keyword>
<name>H2XX78_CIOIN</name>
<dbReference type="PROSITE" id="PS50089">
    <property type="entry name" value="ZF_RING_2"/>
    <property type="match status" value="2"/>
</dbReference>
<dbReference type="CDD" id="cd23767">
    <property type="entry name" value="IQCD"/>
    <property type="match status" value="1"/>
</dbReference>
<reference evidence="6" key="3">
    <citation type="submission" date="2025-08" db="UniProtKB">
        <authorList>
            <consortium name="Ensembl"/>
        </authorList>
    </citation>
    <scope>IDENTIFICATION</scope>
</reference>
<dbReference type="InterPro" id="IPR042862">
    <property type="entry name" value="RNF32"/>
</dbReference>
<feature type="domain" description="RING-type" evidence="5">
    <location>
        <begin position="140"/>
        <end position="182"/>
    </location>
</feature>
<dbReference type="Gene3D" id="3.30.40.10">
    <property type="entry name" value="Zinc/RING finger domain, C3HC4 (zinc finger)"/>
    <property type="match status" value="2"/>
</dbReference>
<accession>H2XX78</accession>
<dbReference type="GO" id="GO:0008270">
    <property type="term" value="F:zinc ion binding"/>
    <property type="evidence" value="ECO:0007669"/>
    <property type="project" value="UniProtKB-KW"/>
</dbReference>
<evidence type="ECO:0000256" key="2">
    <source>
        <dbReference type="ARBA" id="ARBA00022771"/>
    </source>
</evidence>
<dbReference type="InterPro" id="IPR000048">
    <property type="entry name" value="IQ_motif_EF-hand-BS"/>
</dbReference>
<dbReference type="GeneTree" id="ENSGT00390000003759"/>
<evidence type="ECO:0000259" key="5">
    <source>
        <dbReference type="PROSITE" id="PS50089"/>
    </source>
</evidence>
<evidence type="ECO:0000256" key="4">
    <source>
        <dbReference type="PROSITE-ProRule" id="PRU00175"/>
    </source>
</evidence>
<evidence type="ECO:0000313" key="6">
    <source>
        <dbReference type="Ensembl" id="ENSCINP00000034262.1"/>
    </source>
</evidence>
<dbReference type="InterPro" id="IPR027370">
    <property type="entry name" value="Znf-RING_euk"/>
</dbReference>
<dbReference type="InParanoid" id="H2XX78"/>
<organism evidence="6 7">
    <name type="scientific">Ciona intestinalis</name>
    <name type="common">Transparent sea squirt</name>
    <name type="synonym">Ascidia intestinalis</name>
    <dbReference type="NCBI Taxonomy" id="7719"/>
    <lineage>
        <taxon>Eukaryota</taxon>
        <taxon>Metazoa</taxon>
        <taxon>Chordata</taxon>
        <taxon>Tunicata</taxon>
        <taxon>Ascidiacea</taxon>
        <taxon>Phlebobranchia</taxon>
        <taxon>Cionidae</taxon>
        <taxon>Ciona</taxon>
    </lineage>
</organism>
<dbReference type="STRING" id="7719.ENSCINP00000034262"/>
<sequence>LMMNKKQLQTSEKATLVAVAYQDHLLKDLAINNLSLVDPFKANRPSLSQRLKEQEHRRKVAIKNAKSTIDTGIKRKKALPQKDVNKQSEYVLDPKPRPLTLAQKFGLIPHNKDQKKLLTESEWGEVKKTSMLRDDFKSPCVICKDDFRVADQVLLSCSHVFHRACLKAFERFSGQKTCPMCRRQQYQTRVVHEGTKHFKHKSATKIQSTWRGFVVRKWYEELRRSHPPKNPILRKKFFEDKLAEITDRFVAETMGDTVDRFLQDIDQSVQSSRNIFRHFENTQLNTLTREQWTDIELRATERGVTECPICLRGLADCRHSNETTAIVKNEPIALLSCSHVFHATCLNALESFSMDNDVTSFKCPVCRSLYRKRIVEC</sequence>
<dbReference type="PANTHER" id="PTHR14991">
    <property type="entry name" value="RING FINGER PROTEIN 32"/>
    <property type="match status" value="1"/>
</dbReference>
<feature type="domain" description="RING-type" evidence="5">
    <location>
        <begin position="307"/>
        <end position="367"/>
    </location>
</feature>
<dbReference type="InterPro" id="IPR001841">
    <property type="entry name" value="Znf_RING"/>
</dbReference>
<dbReference type="OMA" id="PQENDWD"/>
<dbReference type="PANTHER" id="PTHR14991:SF0">
    <property type="entry name" value="RING FINGER PROTEIN 32"/>
    <property type="match status" value="1"/>
</dbReference>
<dbReference type="Pfam" id="PF13445">
    <property type="entry name" value="zf-RING_UBOX"/>
    <property type="match status" value="1"/>
</dbReference>
<evidence type="ECO:0000256" key="3">
    <source>
        <dbReference type="ARBA" id="ARBA00022833"/>
    </source>
</evidence>
<dbReference type="InterPro" id="IPR001965">
    <property type="entry name" value="Znf_PHD"/>
</dbReference>
<keyword evidence="3" id="KW-0862">Zinc</keyword>
<dbReference type="SMART" id="SM00249">
    <property type="entry name" value="PHD"/>
    <property type="match status" value="2"/>
</dbReference>
<evidence type="ECO:0000256" key="1">
    <source>
        <dbReference type="ARBA" id="ARBA00022723"/>
    </source>
</evidence>
<dbReference type="Gene3D" id="1.20.5.190">
    <property type="match status" value="1"/>
</dbReference>
<proteinExistence type="predicted"/>
<dbReference type="InterPro" id="IPR013083">
    <property type="entry name" value="Znf_RING/FYVE/PHD"/>
</dbReference>
<dbReference type="AlphaFoldDB" id="H2XX78"/>
<protein>
    <recommendedName>
        <fullName evidence="5">RING-type domain-containing protein</fullName>
    </recommendedName>
</protein>
<dbReference type="SMART" id="SM00184">
    <property type="entry name" value="RING"/>
    <property type="match status" value="2"/>
</dbReference>
<dbReference type="Pfam" id="PF00612">
    <property type="entry name" value="IQ"/>
    <property type="match status" value="1"/>
</dbReference>
<reference evidence="6" key="2">
    <citation type="journal article" date="2008" name="Genome Biol.">
        <title>Improved genome assembly and evidence-based global gene model set for the chordate Ciona intestinalis: new insight into intron and operon populations.</title>
        <authorList>
            <person name="Satou Y."/>
            <person name="Mineta K."/>
            <person name="Ogasawara M."/>
            <person name="Sasakura Y."/>
            <person name="Shoguchi E."/>
            <person name="Ueno K."/>
            <person name="Yamada L."/>
            <person name="Matsumoto J."/>
            <person name="Wasserscheid J."/>
            <person name="Dewar K."/>
            <person name="Wiley G.B."/>
            <person name="Macmil S.L."/>
            <person name="Roe B.A."/>
            <person name="Zeller R.W."/>
            <person name="Hastings K.E."/>
            <person name="Lemaire P."/>
            <person name="Lindquist E."/>
            <person name="Endo T."/>
            <person name="Hotta K."/>
            <person name="Inaba K."/>
        </authorList>
    </citation>
    <scope>NUCLEOTIDE SEQUENCE [LARGE SCALE GENOMIC DNA]</scope>
    <source>
        <strain evidence="6">wild type</strain>
    </source>
</reference>
<dbReference type="Ensembl" id="ENSCINT00000033185.1">
    <property type="protein sequence ID" value="ENSCINP00000034262.1"/>
    <property type="gene ID" value="ENSCING00000006677.3"/>
</dbReference>
<keyword evidence="2 4" id="KW-0863">Zinc-finger</keyword>
<dbReference type="Proteomes" id="UP000008144">
    <property type="component" value="Chromosome 1"/>
</dbReference>
<evidence type="ECO:0000313" key="7">
    <source>
        <dbReference type="Proteomes" id="UP000008144"/>
    </source>
</evidence>
<reference evidence="6" key="4">
    <citation type="submission" date="2025-09" db="UniProtKB">
        <authorList>
            <consortium name="Ensembl"/>
        </authorList>
    </citation>
    <scope>IDENTIFICATION</scope>
</reference>
<dbReference type="SUPFAM" id="SSF57850">
    <property type="entry name" value="RING/U-box"/>
    <property type="match status" value="2"/>
</dbReference>
<dbReference type="CDD" id="cd16677">
    <property type="entry name" value="RING-H2_RNF32_rpt1"/>
    <property type="match status" value="1"/>
</dbReference>
<dbReference type="Pfam" id="PF13639">
    <property type="entry name" value="zf-RING_2"/>
    <property type="match status" value="1"/>
</dbReference>